<dbReference type="PANTHER" id="PTHR42867:SF1">
    <property type="entry name" value="MEMBRANE PROTEIN-RELATED"/>
    <property type="match status" value="1"/>
</dbReference>
<dbReference type="EMBL" id="WNKU01000001">
    <property type="protein sequence ID" value="MTV47716.1"/>
    <property type="molecule type" value="Genomic_DNA"/>
</dbReference>
<comment type="caution">
    <text evidence="2">The sequence shown here is derived from an EMBL/GenBank/DDBJ whole genome shotgun (WGS) entry which is preliminary data.</text>
</comment>
<feature type="transmembrane region" description="Helical" evidence="1">
    <location>
        <begin position="82"/>
        <end position="102"/>
    </location>
</feature>
<feature type="transmembrane region" description="Helical" evidence="1">
    <location>
        <begin position="54"/>
        <end position="70"/>
    </location>
</feature>
<dbReference type="PANTHER" id="PTHR42867">
    <property type="entry name" value="MEMBRANE PROTEIN-RELATED"/>
    <property type="match status" value="1"/>
</dbReference>
<dbReference type="RefSeq" id="WP_155474792.1">
    <property type="nucleotide sequence ID" value="NZ_WNKU01000001.1"/>
</dbReference>
<protein>
    <submittedName>
        <fullName evidence="2">DUF1385 domain-containing protein</fullName>
    </submittedName>
</protein>
<organism evidence="2 3">
    <name type="scientific">Heliobacterium mobile</name>
    <name type="common">Heliobacillus mobilis</name>
    <dbReference type="NCBI Taxonomy" id="28064"/>
    <lineage>
        <taxon>Bacteria</taxon>
        <taxon>Bacillati</taxon>
        <taxon>Bacillota</taxon>
        <taxon>Clostridia</taxon>
        <taxon>Eubacteriales</taxon>
        <taxon>Heliobacteriaceae</taxon>
        <taxon>Heliobacterium</taxon>
    </lineage>
</organism>
<evidence type="ECO:0000256" key="1">
    <source>
        <dbReference type="SAM" id="Phobius"/>
    </source>
</evidence>
<proteinExistence type="predicted"/>
<keyword evidence="3" id="KW-1185">Reference proteome</keyword>
<dbReference type="Proteomes" id="UP000430670">
    <property type="component" value="Unassembled WGS sequence"/>
</dbReference>
<keyword evidence="1" id="KW-1133">Transmembrane helix</keyword>
<keyword evidence="1" id="KW-0472">Membrane</keyword>
<gene>
    <name evidence="2" type="ORF">GJ688_01805</name>
</gene>
<dbReference type="AlphaFoldDB" id="A0A6I3SFL8"/>
<dbReference type="OrthoDB" id="5242995at2"/>
<reference evidence="2 3" key="1">
    <citation type="submission" date="2019-11" db="EMBL/GenBank/DDBJ databases">
        <title>Whole-genome sequence of a the green, strictly anaerobic photosynthetic bacterium Heliobacillus mobilis DSM 6151.</title>
        <authorList>
            <person name="Kyndt J.A."/>
            <person name="Meyer T.E."/>
        </authorList>
    </citation>
    <scope>NUCLEOTIDE SEQUENCE [LARGE SCALE GENOMIC DNA]</scope>
    <source>
        <strain evidence="2 3">DSM 6151</strain>
    </source>
</reference>
<accession>A0A6I3SFL8</accession>
<evidence type="ECO:0000313" key="3">
    <source>
        <dbReference type="Proteomes" id="UP000430670"/>
    </source>
</evidence>
<dbReference type="InterPro" id="IPR010787">
    <property type="entry name" value="DUF1385"/>
</dbReference>
<keyword evidence="1" id="KW-0812">Transmembrane</keyword>
<sequence>MTEEKTVFAARIEDGEYKVWSEPTEKTEAKKSILDKPFIRGAVFGLLELSIRKKILFGVLMFIDISMFIFKVHDDGFKANSLLGTILAVLVMLAVMGTYSLYARVVPVGKYHAVEHMICNAIENGVELTKENLRQQSRANDYCGTNIVTLLSFLSVILFSAGFTIGLSIFLASAIAYELAQTKSNLYPIKKAKAIGRYVQTKYYTVPPTDEELELGLLAAKELVR</sequence>
<evidence type="ECO:0000313" key="2">
    <source>
        <dbReference type="EMBL" id="MTV47716.1"/>
    </source>
</evidence>
<feature type="transmembrane region" description="Helical" evidence="1">
    <location>
        <begin position="147"/>
        <end position="177"/>
    </location>
</feature>
<dbReference type="Pfam" id="PF07136">
    <property type="entry name" value="DUF1385"/>
    <property type="match status" value="1"/>
</dbReference>
<name>A0A6I3SFL8_HELMO</name>